<protein>
    <submittedName>
        <fullName evidence="1">HAD hydrolase-like protein</fullName>
    </submittedName>
</protein>
<evidence type="ECO:0000313" key="2">
    <source>
        <dbReference type="Proteomes" id="UP000480246"/>
    </source>
</evidence>
<name>A0A7C8GSU4_9BACI</name>
<comment type="caution">
    <text evidence="1">The sequence shown here is derived from an EMBL/GenBank/DDBJ whole genome shotgun (WGS) entry which is preliminary data.</text>
</comment>
<dbReference type="GO" id="GO:0016787">
    <property type="term" value="F:hydrolase activity"/>
    <property type="evidence" value="ECO:0007669"/>
    <property type="project" value="UniProtKB-KW"/>
</dbReference>
<proteinExistence type="predicted"/>
<keyword evidence="2" id="KW-1185">Reference proteome</keyword>
<dbReference type="OrthoDB" id="9810449at2"/>
<dbReference type="Proteomes" id="UP000480246">
    <property type="component" value="Unassembled WGS sequence"/>
</dbReference>
<accession>A0A7C8GSU4</accession>
<sequence>METRLETDVQLGINCGMKTGLVLTGISKQEDIMKLDIKPDFIFSCIDEVVKVPV</sequence>
<dbReference type="Pfam" id="PF13242">
    <property type="entry name" value="Hydrolase_like"/>
    <property type="match status" value="1"/>
</dbReference>
<gene>
    <name evidence="1" type="ORF">F9U64_11955</name>
</gene>
<evidence type="ECO:0000313" key="1">
    <source>
        <dbReference type="EMBL" id="KAB8133616.1"/>
    </source>
</evidence>
<reference evidence="1 2" key="1">
    <citation type="submission" date="2019-10" db="EMBL/GenBank/DDBJ databases">
        <title>Gracilibacillus sp. nov. isolated from rice seeds.</title>
        <authorList>
            <person name="He S."/>
        </authorList>
    </citation>
    <scope>NUCLEOTIDE SEQUENCE [LARGE SCALE GENOMIC DNA]</scope>
    <source>
        <strain evidence="1 2">TD8</strain>
    </source>
</reference>
<dbReference type="InterPro" id="IPR023214">
    <property type="entry name" value="HAD_sf"/>
</dbReference>
<organism evidence="1 2">
    <name type="scientific">Gracilibacillus oryzae</name>
    <dbReference type="NCBI Taxonomy" id="1672701"/>
    <lineage>
        <taxon>Bacteria</taxon>
        <taxon>Bacillati</taxon>
        <taxon>Bacillota</taxon>
        <taxon>Bacilli</taxon>
        <taxon>Bacillales</taxon>
        <taxon>Bacillaceae</taxon>
        <taxon>Gracilibacillus</taxon>
    </lineage>
</organism>
<dbReference type="InterPro" id="IPR036412">
    <property type="entry name" value="HAD-like_sf"/>
</dbReference>
<dbReference type="SUPFAM" id="SSF56784">
    <property type="entry name" value="HAD-like"/>
    <property type="match status" value="1"/>
</dbReference>
<dbReference type="AlphaFoldDB" id="A0A7C8GSU4"/>
<keyword evidence="1" id="KW-0378">Hydrolase</keyword>
<dbReference type="EMBL" id="WEID01000057">
    <property type="protein sequence ID" value="KAB8133616.1"/>
    <property type="molecule type" value="Genomic_DNA"/>
</dbReference>
<dbReference type="Gene3D" id="3.40.50.1000">
    <property type="entry name" value="HAD superfamily/HAD-like"/>
    <property type="match status" value="1"/>
</dbReference>